<feature type="compositionally biased region" description="Basic and acidic residues" evidence="8">
    <location>
        <begin position="56"/>
        <end position="67"/>
    </location>
</feature>
<dbReference type="GO" id="GO:0008270">
    <property type="term" value="F:zinc ion binding"/>
    <property type="evidence" value="ECO:0007669"/>
    <property type="project" value="UniProtKB-KW"/>
</dbReference>
<feature type="compositionally biased region" description="Polar residues" evidence="8">
    <location>
        <begin position="41"/>
        <end position="55"/>
    </location>
</feature>
<feature type="compositionally biased region" description="Polar residues" evidence="8">
    <location>
        <begin position="814"/>
        <end position="825"/>
    </location>
</feature>
<dbReference type="GO" id="GO:0000977">
    <property type="term" value="F:RNA polymerase II transcription regulatory region sequence-specific DNA binding"/>
    <property type="evidence" value="ECO:0000318"/>
    <property type="project" value="GO_Central"/>
</dbReference>
<evidence type="ECO:0000256" key="8">
    <source>
        <dbReference type="SAM" id="MobiDB-lite"/>
    </source>
</evidence>
<dbReference type="InterPro" id="IPR041192">
    <property type="entry name" value="PIN_11"/>
</dbReference>
<evidence type="ECO:0000256" key="3">
    <source>
        <dbReference type="ARBA" id="ARBA00022737"/>
    </source>
</evidence>
<accession>A0A9J7KQB3</accession>
<dbReference type="CDD" id="cd22249">
    <property type="entry name" value="UDM1_RNF168_RNF169-like"/>
    <property type="match status" value="1"/>
</dbReference>
<dbReference type="InterPro" id="IPR013087">
    <property type="entry name" value="Znf_C2H2_type"/>
</dbReference>
<keyword evidence="7" id="KW-0175">Coiled coil</keyword>
<feature type="compositionally biased region" description="Acidic residues" evidence="8">
    <location>
        <begin position="212"/>
        <end position="227"/>
    </location>
</feature>
<keyword evidence="3" id="KW-0677">Repeat</keyword>
<feature type="region of interest" description="Disordered" evidence="8">
    <location>
        <begin position="802"/>
        <end position="838"/>
    </location>
</feature>
<keyword evidence="5" id="KW-0862">Zinc</keyword>
<evidence type="ECO:0000256" key="7">
    <source>
        <dbReference type="SAM" id="Coils"/>
    </source>
</evidence>
<evidence type="ECO:0000313" key="10">
    <source>
        <dbReference type="Proteomes" id="UP000001554"/>
    </source>
</evidence>
<feature type="region of interest" description="Disordered" evidence="8">
    <location>
        <begin position="100"/>
        <end position="146"/>
    </location>
</feature>
<feature type="coiled-coil region" evidence="7">
    <location>
        <begin position="231"/>
        <end position="258"/>
    </location>
</feature>
<dbReference type="Pfam" id="PF23101">
    <property type="entry name" value="Zf-C2H2_ZNF451_1st"/>
    <property type="match status" value="1"/>
</dbReference>
<evidence type="ECO:0000313" key="11">
    <source>
        <dbReference type="RefSeq" id="XP_035668247.1"/>
    </source>
</evidence>
<keyword evidence="2" id="KW-0479">Metal-binding</keyword>
<feature type="compositionally biased region" description="Polar residues" evidence="8">
    <location>
        <begin position="281"/>
        <end position="291"/>
    </location>
</feature>
<sequence length="1012" mass="112421">MDSNDNSSVGLGERTVEEATGPEDIHVASQVDARKPADMPQSRQRPPTLPSPTDLNRNRVETNKADTSHSQVESTVVVNVCSAEGVDVMNKEEEDIVLIPREQMEEEKQDNPAVNKLSSNGQSGEDPPEDISILESEEEKHSPMQLGEDDIILDQLKMDEELARQLQAEDEVDREAARRVQEEEDARLAAELWKQVNPDTQEGEDVISLSAPDDDNILPVTDSDDDDDSVIITQEMQIKRDEEMARQLEKQLERRDQDSDSDVQLVQEFEDSQLARDLSHQEASSFSTVTSDGRRMSALERLKVQVELDKREKQKQKANFKKKCSNQVAHGRHQVQQFQSTPERRAALQQAQSGLNQWMKYKAPWEKGHRKKNLMPRQSLDGPIPCPVINCAARFATPYMLTAHMETFCHSPCNPTVTLQLSERDGMDKFACVVCGKCFLGRAAHDHHVDMAMKVPKLKHNWRLPGVPVLCFACPACGLCFGRSEECLAHIMERRHQHYPHIQPIPLTRSIYLQLTAKCEQVRFTVKCDECPASFTRHSQIQRHYVTIGCNGSPVAIAGKSILAVLKEMAPLSYCVECNVPFTTVQAASVHTQTIHSGTGRLLKLQQDNMAVLFVTQGWHAETTATGMNQKQTSWPWRRLTKPLNAISRSAAATATASSSSSAVSSPSAASAPSSIPNNMQSQGSQLVRFPFPQVSVSGVLKAPNSYRMRRSGIQTPPMTQLPFNQTVRFPLLPRPPASTGPLPNRTYLDMSAPGINPEVGNHYHMAGINNGTKRCRSESGGDRSSVVPPAYLNKTFPIAANKKKKKKAKHQRTSSQTYETTPQIIDTPGPSAKKAKHDNLPCSAVPLAQTTISGTSSIASTGSSNSVPPDPPEDVRHVIFVDFDNWARFFSRLPQPLTDKTFVYGFKGGNSIWCPPRNNRAYDTIMSKKCFYLHPQCSNRKDAADFAICVHAGRLDERIPKSVPFTVLSGDGGFHELANQLQRSNRRTHIVSPHHQDADIILATLNSIGET</sequence>
<dbReference type="GeneID" id="118410580"/>
<dbReference type="RefSeq" id="XP_035668247.1">
    <property type="nucleotide sequence ID" value="XM_035812354.1"/>
</dbReference>
<name>A0A9J7KQB3_BRAFL</name>
<reference evidence="10" key="1">
    <citation type="journal article" date="2020" name="Nat. Ecol. Evol.">
        <title>Deeply conserved synteny resolves early events in vertebrate evolution.</title>
        <authorList>
            <person name="Simakov O."/>
            <person name="Marletaz F."/>
            <person name="Yue J.X."/>
            <person name="O'Connell B."/>
            <person name="Jenkins J."/>
            <person name="Brandt A."/>
            <person name="Calef R."/>
            <person name="Tung C.H."/>
            <person name="Huang T.K."/>
            <person name="Schmutz J."/>
            <person name="Satoh N."/>
            <person name="Yu J.K."/>
            <person name="Putnam N.H."/>
            <person name="Green R.E."/>
            <person name="Rokhsar D.S."/>
        </authorList>
    </citation>
    <scope>NUCLEOTIDE SEQUENCE [LARGE SCALE GENOMIC DNA]</scope>
    <source>
        <strain evidence="10">S238N-H82</strain>
    </source>
</reference>
<keyword evidence="10" id="KW-1185">Reference proteome</keyword>
<dbReference type="GO" id="GO:0000981">
    <property type="term" value="F:DNA-binding transcription factor activity, RNA polymerase II-specific"/>
    <property type="evidence" value="ECO:0000318"/>
    <property type="project" value="GO_Central"/>
</dbReference>
<dbReference type="OrthoDB" id="6091938at2759"/>
<feature type="region of interest" description="Disordered" evidence="8">
    <location>
        <begin position="200"/>
        <end position="227"/>
    </location>
</feature>
<feature type="domain" description="C2H2-type" evidence="9">
    <location>
        <begin position="575"/>
        <end position="596"/>
    </location>
</feature>
<dbReference type="GO" id="GO:0005634">
    <property type="term" value="C:nucleus"/>
    <property type="evidence" value="ECO:0000318"/>
    <property type="project" value="GO_Central"/>
</dbReference>
<evidence type="ECO:0000256" key="5">
    <source>
        <dbReference type="ARBA" id="ARBA00022833"/>
    </source>
</evidence>
<dbReference type="InterPro" id="IPR058949">
    <property type="entry name" value="Zf-C2H2_ZNF451_1st"/>
</dbReference>
<evidence type="ECO:0000256" key="6">
    <source>
        <dbReference type="ARBA" id="ARBA00023242"/>
    </source>
</evidence>
<evidence type="ECO:0000256" key="1">
    <source>
        <dbReference type="ARBA" id="ARBA00004123"/>
    </source>
</evidence>
<dbReference type="Proteomes" id="UP000001554">
    <property type="component" value="Chromosome 2"/>
</dbReference>
<dbReference type="RefSeq" id="XP_035668248.1">
    <property type="nucleotide sequence ID" value="XM_035812355.1"/>
</dbReference>
<keyword evidence="6" id="KW-0539">Nucleus</keyword>
<feature type="region of interest" description="Disordered" evidence="8">
    <location>
        <begin position="274"/>
        <end position="294"/>
    </location>
</feature>
<evidence type="ECO:0000256" key="4">
    <source>
        <dbReference type="ARBA" id="ARBA00022771"/>
    </source>
</evidence>
<dbReference type="KEGG" id="bfo:118410580"/>
<feature type="region of interest" description="Disordered" evidence="8">
    <location>
        <begin position="1"/>
        <end position="73"/>
    </location>
</feature>
<organism evidence="10 12">
    <name type="scientific">Branchiostoma floridae</name>
    <name type="common">Florida lancelet</name>
    <name type="synonym">Amphioxus</name>
    <dbReference type="NCBI Taxonomy" id="7739"/>
    <lineage>
        <taxon>Eukaryota</taxon>
        <taxon>Metazoa</taxon>
        <taxon>Chordata</taxon>
        <taxon>Cephalochordata</taxon>
        <taxon>Leptocardii</taxon>
        <taxon>Amphioxiformes</taxon>
        <taxon>Branchiostomatidae</taxon>
        <taxon>Branchiostoma</taxon>
    </lineage>
</organism>
<evidence type="ECO:0000256" key="2">
    <source>
        <dbReference type="ARBA" id="ARBA00022723"/>
    </source>
</evidence>
<protein>
    <submittedName>
        <fullName evidence="11 12">Uncharacterized protein LOC118410580 isoform X1</fullName>
    </submittedName>
</protein>
<evidence type="ECO:0000313" key="12">
    <source>
        <dbReference type="RefSeq" id="XP_035668248.1"/>
    </source>
</evidence>
<feature type="compositionally biased region" description="Basic residues" evidence="8">
    <location>
        <begin position="802"/>
        <end position="813"/>
    </location>
</feature>
<reference evidence="11 12" key="2">
    <citation type="submission" date="2025-04" db="UniProtKB">
        <authorList>
            <consortium name="RefSeq"/>
        </authorList>
    </citation>
    <scope>IDENTIFICATION</scope>
    <source>
        <strain evidence="11 12">S238N-H82</strain>
        <tissue evidence="11 12">Testes</tissue>
    </source>
</reference>
<feature type="domain" description="C2H2-type" evidence="9">
    <location>
        <begin position="386"/>
        <end position="410"/>
    </location>
</feature>
<feature type="compositionally biased region" description="Low complexity" evidence="8">
    <location>
        <begin position="656"/>
        <end position="676"/>
    </location>
</feature>
<dbReference type="PROSITE" id="PS00028">
    <property type="entry name" value="ZINC_FINGER_C2H2_1"/>
    <property type="match status" value="3"/>
</dbReference>
<keyword evidence="4" id="KW-0863">Zinc-finger</keyword>
<feature type="domain" description="C2H2-type" evidence="9">
    <location>
        <begin position="474"/>
        <end position="496"/>
    </location>
</feature>
<dbReference type="AlphaFoldDB" id="A0A9J7KQB3"/>
<evidence type="ECO:0000259" key="9">
    <source>
        <dbReference type="PROSITE" id="PS00028"/>
    </source>
</evidence>
<dbReference type="InterPro" id="IPR050888">
    <property type="entry name" value="ZnF_C2H2-type_TF"/>
</dbReference>
<dbReference type="CDD" id="cd18721">
    <property type="entry name" value="PIN_ZNF451-like"/>
    <property type="match status" value="1"/>
</dbReference>
<feature type="region of interest" description="Disordered" evidence="8">
    <location>
        <begin position="656"/>
        <end position="682"/>
    </location>
</feature>
<proteinExistence type="predicted"/>
<dbReference type="Pfam" id="PF18479">
    <property type="entry name" value="PIN_11"/>
    <property type="match status" value="1"/>
</dbReference>
<dbReference type="SMART" id="SM00355">
    <property type="entry name" value="ZnF_C2H2"/>
    <property type="match status" value="5"/>
</dbReference>
<comment type="subcellular location">
    <subcellularLocation>
        <location evidence="1">Nucleus</location>
    </subcellularLocation>
</comment>
<gene>
    <name evidence="11 12" type="primary">LOC118410580</name>
</gene>
<dbReference type="PANTHER" id="PTHR24406">
    <property type="entry name" value="TRANSCRIPTIONAL REPRESSOR CTCFL-RELATED"/>
    <property type="match status" value="1"/>
</dbReference>
<dbReference type="GO" id="GO:0006357">
    <property type="term" value="P:regulation of transcription by RNA polymerase II"/>
    <property type="evidence" value="ECO:0000318"/>
    <property type="project" value="GO_Central"/>
</dbReference>